<dbReference type="AlphaFoldDB" id="A0A1I5AMW8"/>
<evidence type="ECO:0000313" key="4">
    <source>
        <dbReference type="EMBL" id="SFN63765.1"/>
    </source>
</evidence>
<dbReference type="PANTHER" id="PTHR43000">
    <property type="entry name" value="DTDP-D-GLUCOSE 4,6-DEHYDRATASE-RELATED"/>
    <property type="match status" value="1"/>
</dbReference>
<comment type="similarity">
    <text evidence="2">Belongs to the NAD(P)-dependent epimerase/dehydratase family.</text>
</comment>
<keyword evidence="5" id="KW-1185">Reference proteome</keyword>
<name>A0A1I5AMW8_9PROT</name>
<organism evidence="4 5">
    <name type="scientific">Nitrosospira briensis</name>
    <dbReference type="NCBI Taxonomy" id="35799"/>
    <lineage>
        <taxon>Bacteria</taxon>
        <taxon>Pseudomonadati</taxon>
        <taxon>Pseudomonadota</taxon>
        <taxon>Betaproteobacteria</taxon>
        <taxon>Nitrosomonadales</taxon>
        <taxon>Nitrosomonadaceae</taxon>
        <taxon>Nitrosospira</taxon>
    </lineage>
</organism>
<dbReference type="EMBL" id="FOVJ01000002">
    <property type="protein sequence ID" value="SFN63765.1"/>
    <property type="molecule type" value="Genomic_DNA"/>
</dbReference>
<feature type="domain" description="NAD-dependent epimerase/dehydratase" evidence="3">
    <location>
        <begin position="7"/>
        <end position="207"/>
    </location>
</feature>
<gene>
    <name evidence="4" type="ORF">SAMN05216386_1460</name>
</gene>
<evidence type="ECO:0000256" key="2">
    <source>
        <dbReference type="ARBA" id="ARBA00007637"/>
    </source>
</evidence>
<dbReference type="CDD" id="cd08946">
    <property type="entry name" value="SDR_e"/>
    <property type="match status" value="1"/>
</dbReference>
<sequence length="309" mass="34691">MSNEIAIVYGASGFLGSHVADALSAAGYRVRLFDRCPSRYQRGDQEMIIGDIMDLAQVTEAAKGAAVVYNFAAIADIDEAHDKPLATATINVLGNMHALEAARLAGARRFVFASTIYVYSESGSFYRASKQAAERFIETYNERYGLDYSILRYGSLYGRRADTRNGIYRMLHEAVERHSITYHGTGEAIREYIHVEDAARMSVQVLAPEFANRHLLLTGQERLRIRDVMTMISEIMPWKINLHFDEARAGHHYEVTPYAFQPRIGHKLVLNEHVDLGQGLLDCLRDIHKSMHHSGKDDEATPLASDNKA</sequence>
<dbReference type="Gene3D" id="3.40.50.720">
    <property type="entry name" value="NAD(P)-binding Rossmann-like Domain"/>
    <property type="match status" value="1"/>
</dbReference>
<evidence type="ECO:0000256" key="1">
    <source>
        <dbReference type="ARBA" id="ARBA00005125"/>
    </source>
</evidence>
<dbReference type="Proteomes" id="UP000183107">
    <property type="component" value="Unassembled WGS sequence"/>
</dbReference>
<proteinExistence type="inferred from homology"/>
<evidence type="ECO:0000313" key="5">
    <source>
        <dbReference type="Proteomes" id="UP000183107"/>
    </source>
</evidence>
<dbReference type="OrthoDB" id="9769113at2"/>
<dbReference type="InterPro" id="IPR036291">
    <property type="entry name" value="NAD(P)-bd_dom_sf"/>
</dbReference>
<dbReference type="SUPFAM" id="SSF51735">
    <property type="entry name" value="NAD(P)-binding Rossmann-fold domains"/>
    <property type="match status" value="1"/>
</dbReference>
<dbReference type="STRING" id="1266925.GCA_000619905_01269"/>
<dbReference type="RefSeq" id="WP_074796144.1">
    <property type="nucleotide sequence ID" value="NZ_FOVJ01000002.1"/>
</dbReference>
<reference evidence="5" key="1">
    <citation type="submission" date="2016-10" db="EMBL/GenBank/DDBJ databases">
        <authorList>
            <person name="Varghese N."/>
        </authorList>
    </citation>
    <scope>NUCLEOTIDE SEQUENCE [LARGE SCALE GENOMIC DNA]</scope>
    <source>
        <strain evidence="5">Nsp8</strain>
    </source>
</reference>
<dbReference type="InterPro" id="IPR001509">
    <property type="entry name" value="Epimerase_deHydtase"/>
</dbReference>
<evidence type="ECO:0000259" key="3">
    <source>
        <dbReference type="Pfam" id="PF01370"/>
    </source>
</evidence>
<comment type="pathway">
    <text evidence="1">Bacterial outer membrane biogenesis; LPS O-antigen biosynthesis.</text>
</comment>
<protein>
    <submittedName>
        <fullName evidence="4">UDP-glucose 4-epimerase</fullName>
    </submittedName>
</protein>
<accession>A0A1I5AMW8</accession>
<dbReference type="Pfam" id="PF01370">
    <property type="entry name" value="Epimerase"/>
    <property type="match status" value="1"/>
</dbReference>
<dbReference type="eggNOG" id="COG0451">
    <property type="taxonomic scope" value="Bacteria"/>
</dbReference>